<sequence>RFIPVWAVLLEANHELDSSRPNSA</sequence>
<dbReference type="Proteomes" id="UP000265520">
    <property type="component" value="Unassembled WGS sequence"/>
</dbReference>
<evidence type="ECO:0000313" key="1">
    <source>
        <dbReference type="EMBL" id="MCI41769.1"/>
    </source>
</evidence>
<dbReference type="EMBL" id="LXQA010296011">
    <property type="protein sequence ID" value="MCI41769.1"/>
    <property type="molecule type" value="Genomic_DNA"/>
</dbReference>
<dbReference type="AlphaFoldDB" id="A0A392RZD9"/>
<protein>
    <submittedName>
        <fullName evidence="1">Uncharacterized protein</fullName>
    </submittedName>
</protein>
<reference evidence="1 2" key="1">
    <citation type="journal article" date="2018" name="Front. Plant Sci.">
        <title>Red Clover (Trifolium pratense) and Zigzag Clover (T. medium) - A Picture of Genomic Similarities and Differences.</title>
        <authorList>
            <person name="Dluhosova J."/>
            <person name="Istvanek J."/>
            <person name="Nedelnik J."/>
            <person name="Repkova J."/>
        </authorList>
    </citation>
    <scope>NUCLEOTIDE SEQUENCE [LARGE SCALE GENOMIC DNA]</scope>
    <source>
        <strain evidence="2">cv. 10/8</strain>
        <tissue evidence="1">Leaf</tissue>
    </source>
</reference>
<name>A0A392RZD9_9FABA</name>
<organism evidence="1 2">
    <name type="scientific">Trifolium medium</name>
    <dbReference type="NCBI Taxonomy" id="97028"/>
    <lineage>
        <taxon>Eukaryota</taxon>
        <taxon>Viridiplantae</taxon>
        <taxon>Streptophyta</taxon>
        <taxon>Embryophyta</taxon>
        <taxon>Tracheophyta</taxon>
        <taxon>Spermatophyta</taxon>
        <taxon>Magnoliopsida</taxon>
        <taxon>eudicotyledons</taxon>
        <taxon>Gunneridae</taxon>
        <taxon>Pentapetalae</taxon>
        <taxon>rosids</taxon>
        <taxon>fabids</taxon>
        <taxon>Fabales</taxon>
        <taxon>Fabaceae</taxon>
        <taxon>Papilionoideae</taxon>
        <taxon>50 kb inversion clade</taxon>
        <taxon>NPAAA clade</taxon>
        <taxon>Hologalegina</taxon>
        <taxon>IRL clade</taxon>
        <taxon>Trifolieae</taxon>
        <taxon>Trifolium</taxon>
    </lineage>
</organism>
<comment type="caution">
    <text evidence="1">The sequence shown here is derived from an EMBL/GenBank/DDBJ whole genome shotgun (WGS) entry which is preliminary data.</text>
</comment>
<keyword evidence="2" id="KW-1185">Reference proteome</keyword>
<feature type="non-terminal residue" evidence="1">
    <location>
        <position position="1"/>
    </location>
</feature>
<evidence type="ECO:0000313" key="2">
    <source>
        <dbReference type="Proteomes" id="UP000265520"/>
    </source>
</evidence>
<accession>A0A392RZD9</accession>
<proteinExistence type="predicted"/>